<feature type="non-terminal residue" evidence="2">
    <location>
        <position position="1"/>
    </location>
</feature>
<organism evidence="2 3">
    <name type="scientific">Kipferlia bialata</name>
    <dbReference type="NCBI Taxonomy" id="797122"/>
    <lineage>
        <taxon>Eukaryota</taxon>
        <taxon>Metamonada</taxon>
        <taxon>Carpediemonas-like organisms</taxon>
        <taxon>Kipferlia</taxon>
    </lineage>
</organism>
<name>A0A9K3CVQ8_9EUKA</name>
<dbReference type="AlphaFoldDB" id="A0A9K3CVQ8"/>
<protein>
    <submittedName>
        <fullName evidence="2">Uncharacterized protein</fullName>
    </submittedName>
</protein>
<dbReference type="OrthoDB" id="271386at2759"/>
<sequence length="432" mass="47153">EGLVSPGILPVRYVRPRSLSPSFTKWAEGASMYMLRQEPDLVPYTLVELGRVAGVATNLGRPGETVIYREREGDPTADEEEREREREEERERVRDYNHCITVSDEPCPRPATVDLDIRLFTHTPSDGEGEREEERVLVPIEFKADRDTLSLDGIRLNHGMALPILDAGLPGLMEGERCLLYGGMESVLPKAGTVPALRHLYPLLHTLLSAKDRLCTFIVLDVTLYRWTHIEHDYPSTASISRHPSPRPIKRDHFCVFGDPTGTGTGGECIMGLIKGRSARYLPDHILLSKGLPIKHDRAGIVGLLPSINKPNTLGSQIYVTLGPAPMLDDRGSIIGESPLSLSLSLCIPSPLCLSPQAMGMGDSAQKRGRGVDGGEVTQDPKRRPGEERGGTTGVVVDGQPGDTDPTPTLPIPTYSLPNGARLGAADEKVFI</sequence>
<dbReference type="EMBL" id="BDIP01001079">
    <property type="protein sequence ID" value="GIQ83511.1"/>
    <property type="molecule type" value="Genomic_DNA"/>
</dbReference>
<evidence type="ECO:0000313" key="2">
    <source>
        <dbReference type="EMBL" id="GIQ83511.1"/>
    </source>
</evidence>
<feature type="region of interest" description="Disordered" evidence="1">
    <location>
        <begin position="359"/>
        <end position="419"/>
    </location>
</feature>
<feature type="compositionally biased region" description="Low complexity" evidence="1">
    <location>
        <begin position="394"/>
        <end position="407"/>
    </location>
</feature>
<proteinExistence type="predicted"/>
<accession>A0A9K3CVQ8</accession>
<feature type="compositionally biased region" description="Basic and acidic residues" evidence="1">
    <location>
        <begin position="379"/>
        <end position="390"/>
    </location>
</feature>
<dbReference type="Gene3D" id="2.40.100.10">
    <property type="entry name" value="Cyclophilin-like"/>
    <property type="match status" value="1"/>
</dbReference>
<feature type="region of interest" description="Disordered" evidence="1">
    <location>
        <begin position="67"/>
        <end position="92"/>
    </location>
</feature>
<dbReference type="SUPFAM" id="SSF50891">
    <property type="entry name" value="Cyclophilin-like"/>
    <property type="match status" value="1"/>
</dbReference>
<evidence type="ECO:0000256" key="1">
    <source>
        <dbReference type="SAM" id="MobiDB-lite"/>
    </source>
</evidence>
<feature type="compositionally biased region" description="Basic and acidic residues" evidence="1">
    <location>
        <begin position="83"/>
        <end position="92"/>
    </location>
</feature>
<keyword evidence="3" id="KW-1185">Reference proteome</keyword>
<reference evidence="2 3" key="1">
    <citation type="journal article" date="2018" name="PLoS ONE">
        <title>The draft genome of Kipferlia bialata reveals reductive genome evolution in fornicate parasites.</title>
        <authorList>
            <person name="Tanifuji G."/>
            <person name="Takabayashi S."/>
            <person name="Kume K."/>
            <person name="Takagi M."/>
            <person name="Nakayama T."/>
            <person name="Kamikawa R."/>
            <person name="Inagaki Y."/>
            <person name="Hashimoto T."/>
        </authorList>
    </citation>
    <scope>NUCLEOTIDE SEQUENCE [LARGE SCALE GENOMIC DNA]</scope>
    <source>
        <strain evidence="2">NY0173</strain>
    </source>
</reference>
<evidence type="ECO:0000313" key="3">
    <source>
        <dbReference type="Proteomes" id="UP000265618"/>
    </source>
</evidence>
<dbReference type="InterPro" id="IPR029000">
    <property type="entry name" value="Cyclophilin-like_dom_sf"/>
</dbReference>
<gene>
    <name evidence="2" type="ORF">KIPB_004849</name>
</gene>
<comment type="caution">
    <text evidence="2">The sequence shown here is derived from an EMBL/GenBank/DDBJ whole genome shotgun (WGS) entry which is preliminary data.</text>
</comment>
<dbReference type="Proteomes" id="UP000265618">
    <property type="component" value="Unassembled WGS sequence"/>
</dbReference>